<dbReference type="OrthoDB" id="4229919at2"/>
<feature type="transmembrane region" description="Helical" evidence="2">
    <location>
        <begin position="32"/>
        <end position="51"/>
    </location>
</feature>
<feature type="compositionally biased region" description="Basic and acidic residues" evidence="1">
    <location>
        <begin position="10"/>
        <end position="23"/>
    </location>
</feature>
<keyword evidence="2" id="KW-1133">Transmembrane helix</keyword>
<sequence length="147" mass="16332">MSKQTRHSRHDTDVHSISDARESHTDEMRSRMIKYSISMGIRMVCLILVFFVEGWMMWVVIAGAVLLPYFAVILANGGSDTSDIRHTDALLDRAPVREIEAPTAPVETEAPGPDILAGEIIEEERLAPTDDNNENDDPLRGRTDTAA</sequence>
<feature type="region of interest" description="Disordered" evidence="1">
    <location>
        <begin position="1"/>
        <end position="23"/>
    </location>
</feature>
<reference evidence="3 4" key="1">
    <citation type="submission" date="2019-03" db="EMBL/GenBank/DDBJ databases">
        <title>Arthrobacter sp. nov., an bacterium isolated from biocrust in Mu Us Desert.</title>
        <authorList>
            <person name="Lixiong L."/>
        </authorList>
    </citation>
    <scope>NUCLEOTIDE SEQUENCE [LARGE SCALE GENOMIC DNA]</scope>
    <source>
        <strain evidence="3 4">SLN-3</strain>
    </source>
</reference>
<organism evidence="3 4">
    <name type="scientific">Arthrobacter crusticola</name>
    <dbReference type="NCBI Taxonomy" id="2547960"/>
    <lineage>
        <taxon>Bacteria</taxon>
        <taxon>Bacillati</taxon>
        <taxon>Actinomycetota</taxon>
        <taxon>Actinomycetes</taxon>
        <taxon>Micrococcales</taxon>
        <taxon>Micrococcaceae</taxon>
        <taxon>Arthrobacter</taxon>
    </lineage>
</organism>
<proteinExistence type="predicted"/>
<gene>
    <name evidence="3" type="ORF">E2F48_02950</name>
</gene>
<dbReference type="AlphaFoldDB" id="A0A4R5U392"/>
<evidence type="ECO:0000313" key="4">
    <source>
        <dbReference type="Proteomes" id="UP000295411"/>
    </source>
</evidence>
<keyword evidence="4" id="KW-1185">Reference proteome</keyword>
<dbReference type="InterPro" id="IPR021449">
    <property type="entry name" value="DUF3099"/>
</dbReference>
<feature type="transmembrane region" description="Helical" evidence="2">
    <location>
        <begin position="57"/>
        <end position="75"/>
    </location>
</feature>
<protein>
    <submittedName>
        <fullName evidence="3">DUF3099 domain-containing protein</fullName>
    </submittedName>
</protein>
<dbReference type="Pfam" id="PF11298">
    <property type="entry name" value="DUF3099"/>
    <property type="match status" value="1"/>
</dbReference>
<feature type="compositionally biased region" description="Basic and acidic residues" evidence="1">
    <location>
        <begin position="137"/>
        <end position="147"/>
    </location>
</feature>
<dbReference type="Proteomes" id="UP000295411">
    <property type="component" value="Unassembled WGS sequence"/>
</dbReference>
<feature type="region of interest" description="Disordered" evidence="1">
    <location>
        <begin position="98"/>
        <end position="147"/>
    </location>
</feature>
<dbReference type="EMBL" id="SMTK01000001">
    <property type="protein sequence ID" value="TDK28073.1"/>
    <property type="molecule type" value="Genomic_DNA"/>
</dbReference>
<evidence type="ECO:0000256" key="2">
    <source>
        <dbReference type="SAM" id="Phobius"/>
    </source>
</evidence>
<evidence type="ECO:0000256" key="1">
    <source>
        <dbReference type="SAM" id="MobiDB-lite"/>
    </source>
</evidence>
<keyword evidence="2" id="KW-0472">Membrane</keyword>
<accession>A0A4R5U392</accession>
<comment type="caution">
    <text evidence="3">The sequence shown here is derived from an EMBL/GenBank/DDBJ whole genome shotgun (WGS) entry which is preliminary data.</text>
</comment>
<evidence type="ECO:0000313" key="3">
    <source>
        <dbReference type="EMBL" id="TDK28073.1"/>
    </source>
</evidence>
<keyword evidence="2" id="KW-0812">Transmembrane</keyword>
<dbReference type="RefSeq" id="WP_133402484.1">
    <property type="nucleotide sequence ID" value="NZ_SMTK01000001.1"/>
</dbReference>
<name>A0A4R5U392_9MICC</name>